<keyword evidence="4 5" id="KW-0472">Membrane</keyword>
<dbReference type="RefSeq" id="WP_131913490.1">
    <property type="nucleotide sequence ID" value="NZ_OU594967.1"/>
</dbReference>
<gene>
    <name evidence="6" type="ORF">EV690_2734</name>
</gene>
<keyword evidence="2 5" id="KW-0812">Transmembrane</keyword>
<evidence type="ECO:0000256" key="2">
    <source>
        <dbReference type="ARBA" id="ARBA00022692"/>
    </source>
</evidence>
<evidence type="ECO:0000313" key="7">
    <source>
        <dbReference type="Proteomes" id="UP000295565"/>
    </source>
</evidence>
<dbReference type="Proteomes" id="UP000295565">
    <property type="component" value="Unassembled WGS sequence"/>
</dbReference>
<proteinExistence type="predicted"/>
<dbReference type="AlphaFoldDB" id="A0A4R1JC02"/>
<organism evidence="6 7">
    <name type="scientific">Celerinatantimonas diazotrophica</name>
    <dbReference type="NCBI Taxonomy" id="412034"/>
    <lineage>
        <taxon>Bacteria</taxon>
        <taxon>Pseudomonadati</taxon>
        <taxon>Pseudomonadota</taxon>
        <taxon>Gammaproteobacteria</taxon>
        <taxon>Celerinatantimonadaceae</taxon>
        <taxon>Celerinatantimonas</taxon>
    </lineage>
</organism>
<keyword evidence="7" id="KW-1185">Reference proteome</keyword>
<name>A0A4R1JC02_9GAMM</name>
<evidence type="ECO:0000256" key="1">
    <source>
        <dbReference type="ARBA" id="ARBA00022475"/>
    </source>
</evidence>
<accession>A0A4R1JC02</accession>
<evidence type="ECO:0000313" key="6">
    <source>
        <dbReference type="EMBL" id="TCK47689.1"/>
    </source>
</evidence>
<protein>
    <submittedName>
        <fullName evidence="6">Uncharacterized protein DUF1656</fullName>
    </submittedName>
</protein>
<evidence type="ECO:0000256" key="5">
    <source>
        <dbReference type="SAM" id="Phobius"/>
    </source>
</evidence>
<dbReference type="EMBL" id="SMGD01000014">
    <property type="protein sequence ID" value="TCK47689.1"/>
    <property type="molecule type" value="Genomic_DNA"/>
</dbReference>
<comment type="caution">
    <text evidence="6">The sequence shown here is derived from an EMBL/GenBank/DDBJ whole genome shotgun (WGS) entry which is preliminary data.</text>
</comment>
<reference evidence="6 7" key="1">
    <citation type="submission" date="2019-03" db="EMBL/GenBank/DDBJ databases">
        <title>Genomic Encyclopedia of Type Strains, Phase IV (KMG-IV): sequencing the most valuable type-strain genomes for metagenomic binning, comparative biology and taxonomic classification.</title>
        <authorList>
            <person name="Goeker M."/>
        </authorList>
    </citation>
    <scope>NUCLEOTIDE SEQUENCE [LARGE SCALE GENOMIC DNA]</scope>
    <source>
        <strain evidence="6 7">DSM 18577</strain>
    </source>
</reference>
<keyword evidence="3 5" id="KW-1133">Transmembrane helix</keyword>
<dbReference type="OrthoDB" id="7021192at2"/>
<evidence type="ECO:0000256" key="3">
    <source>
        <dbReference type="ARBA" id="ARBA00022989"/>
    </source>
</evidence>
<feature type="transmembrane region" description="Helical" evidence="5">
    <location>
        <begin position="12"/>
        <end position="33"/>
    </location>
</feature>
<sequence length="69" mass="8029">MYQNIVFCGLLFSPLVIFLPAAFALTALTRFILFRLNLHQRIWKVAWFEVSLFVCYLALIIFLSHGAIH</sequence>
<keyword evidence="1" id="KW-1003">Cell membrane</keyword>
<feature type="transmembrane region" description="Helical" evidence="5">
    <location>
        <begin position="45"/>
        <end position="68"/>
    </location>
</feature>
<dbReference type="InterPro" id="IPR012451">
    <property type="entry name" value="DUF1656"/>
</dbReference>
<dbReference type="Pfam" id="PF07869">
    <property type="entry name" value="DUF1656"/>
    <property type="match status" value="1"/>
</dbReference>
<evidence type="ECO:0000256" key="4">
    <source>
        <dbReference type="ARBA" id="ARBA00023136"/>
    </source>
</evidence>